<organism evidence="2">
    <name type="scientific">freshwater metagenome</name>
    <dbReference type="NCBI Taxonomy" id="449393"/>
    <lineage>
        <taxon>unclassified sequences</taxon>
        <taxon>metagenomes</taxon>
        <taxon>ecological metagenomes</taxon>
    </lineage>
</organism>
<proteinExistence type="predicted"/>
<keyword evidence="1" id="KW-1133">Transmembrane helix</keyword>
<keyword evidence="1" id="KW-0812">Transmembrane</keyword>
<dbReference type="EMBL" id="CAEZSV010000159">
    <property type="protein sequence ID" value="CAB4557361.1"/>
    <property type="molecule type" value="Genomic_DNA"/>
</dbReference>
<accession>A0A6J6D0A3</accession>
<reference evidence="2" key="1">
    <citation type="submission" date="2020-05" db="EMBL/GenBank/DDBJ databases">
        <authorList>
            <person name="Chiriac C."/>
            <person name="Salcher M."/>
            <person name="Ghai R."/>
            <person name="Kavagutti S V."/>
        </authorList>
    </citation>
    <scope>NUCLEOTIDE SEQUENCE</scope>
</reference>
<evidence type="ECO:0000256" key="1">
    <source>
        <dbReference type="SAM" id="Phobius"/>
    </source>
</evidence>
<dbReference type="AlphaFoldDB" id="A0A6J6D0A3"/>
<gene>
    <name evidence="2" type="ORF">UFOPK1506_00845</name>
</gene>
<evidence type="ECO:0000313" key="2">
    <source>
        <dbReference type="EMBL" id="CAB4557361.1"/>
    </source>
</evidence>
<protein>
    <submittedName>
        <fullName evidence="2">Unannotated protein</fullName>
    </submittedName>
</protein>
<name>A0A6J6D0A3_9ZZZZ</name>
<keyword evidence="1" id="KW-0472">Membrane</keyword>
<feature type="transmembrane region" description="Helical" evidence="1">
    <location>
        <begin position="44"/>
        <end position="62"/>
    </location>
</feature>
<sequence length="367" mass="39815">MDEANKSSRLRAGLGRIRKVFDRQPEVELDAVGLKRLNKHRRNIAITMVIPVFFFGAISLGLDKPVKSSAEPCQGVTSQFQLTEQPVIIPAVDGRSIKGPEGIAMMRSYSIAGQTLDTIPLGYSTENKPSADLRAIPLNEIVQKVDDDPDLQPQLSQVRNLAYAIRYNGDIASSILSLTAREGTIATWIAAQRLLGIDADFFNEDQLVSELADSIAGAAGDGSWPFDDVGPGALSSTATIDGDSLHIYVLTTREGFDKDDVANGENLERSVSQAAKNQRITVTYPGGEVRGVTSNNGDVCIPVPWTTGKTLPQLRVTWQMTVPAGTILYNSKEFERGDRYSFMDNAEITLNALALPVATQVIWSSTS</sequence>